<accession>A0AAE4BSL8</accession>
<organism evidence="1 2">
    <name type="scientific">Aureibacter tunicatorum</name>
    <dbReference type="NCBI Taxonomy" id="866807"/>
    <lineage>
        <taxon>Bacteria</taxon>
        <taxon>Pseudomonadati</taxon>
        <taxon>Bacteroidota</taxon>
        <taxon>Cytophagia</taxon>
        <taxon>Cytophagales</taxon>
        <taxon>Persicobacteraceae</taxon>
        <taxon>Aureibacter</taxon>
    </lineage>
</organism>
<dbReference type="AlphaFoldDB" id="A0AAE4BSL8"/>
<dbReference type="Proteomes" id="UP001185092">
    <property type="component" value="Unassembled WGS sequence"/>
</dbReference>
<sequence length="177" mass="20655">MKKGVFLGVMLLLPLAILVFLKKFGKNEYSLPVLHSKMSVEYLNPNIASEEIGVYINVGVGTEEDRRFIIQNLDRIIDKLKIHEDVKLFLYTDSDREKQNSEDYFIVNKNYESIEWKLDSSNAFLNFTEPLVVEEFPEAINKALLIDKGRQLRGVYDLSNEEEFDRISLELQILKYK</sequence>
<name>A0AAE4BSL8_9BACT</name>
<protein>
    <submittedName>
        <fullName evidence="1">Uncharacterized protein</fullName>
    </submittedName>
</protein>
<comment type="caution">
    <text evidence="1">The sequence shown here is derived from an EMBL/GenBank/DDBJ whole genome shotgun (WGS) entry which is preliminary data.</text>
</comment>
<dbReference type="RefSeq" id="WP_309938499.1">
    <property type="nucleotide sequence ID" value="NZ_AP025305.1"/>
</dbReference>
<keyword evidence="2" id="KW-1185">Reference proteome</keyword>
<gene>
    <name evidence="1" type="ORF">HNQ88_002027</name>
</gene>
<reference evidence="1" key="1">
    <citation type="submission" date="2023-07" db="EMBL/GenBank/DDBJ databases">
        <title>Genomic Encyclopedia of Type Strains, Phase IV (KMG-IV): sequencing the most valuable type-strain genomes for metagenomic binning, comparative biology and taxonomic classification.</title>
        <authorList>
            <person name="Goeker M."/>
        </authorList>
    </citation>
    <scope>NUCLEOTIDE SEQUENCE</scope>
    <source>
        <strain evidence="1">DSM 26174</strain>
    </source>
</reference>
<evidence type="ECO:0000313" key="1">
    <source>
        <dbReference type="EMBL" id="MDR6238990.1"/>
    </source>
</evidence>
<proteinExistence type="predicted"/>
<evidence type="ECO:0000313" key="2">
    <source>
        <dbReference type="Proteomes" id="UP001185092"/>
    </source>
</evidence>
<dbReference type="EMBL" id="JAVDQD010000002">
    <property type="protein sequence ID" value="MDR6238990.1"/>
    <property type="molecule type" value="Genomic_DNA"/>
</dbReference>